<organism evidence="1 2">
    <name type="scientific">Candidatus Entotheonella gemina</name>
    <dbReference type="NCBI Taxonomy" id="1429439"/>
    <lineage>
        <taxon>Bacteria</taxon>
        <taxon>Pseudomonadati</taxon>
        <taxon>Nitrospinota/Tectimicrobiota group</taxon>
        <taxon>Candidatus Tectimicrobiota</taxon>
        <taxon>Candidatus Entotheonellia</taxon>
        <taxon>Candidatus Entotheonellales</taxon>
        <taxon>Candidatus Entotheonellaceae</taxon>
        <taxon>Candidatus Entotheonella</taxon>
    </lineage>
</organism>
<proteinExistence type="predicted"/>
<comment type="caution">
    <text evidence="1">The sequence shown here is derived from an EMBL/GenBank/DDBJ whole genome shotgun (WGS) entry which is preliminary data.</text>
</comment>
<dbReference type="EMBL" id="AZHX01002038">
    <property type="protein sequence ID" value="ETW97592.1"/>
    <property type="molecule type" value="Genomic_DNA"/>
</dbReference>
<sequence>MVQALAYEKIQRMRTGQEIRLALQNGVLTLDEMPVMRLYHKTMEGIVEIADSAWHRFVKRRSRVLSENPH</sequence>
<dbReference type="Proteomes" id="UP000019140">
    <property type="component" value="Unassembled WGS sequence"/>
</dbReference>
<dbReference type="HOGENOM" id="CLU_2750231_0_0_7"/>
<gene>
    <name evidence="1" type="ORF">ETSY2_44345</name>
</gene>
<reference evidence="1 2" key="1">
    <citation type="journal article" date="2014" name="Nature">
        <title>An environmental bacterial taxon with a large and distinct metabolic repertoire.</title>
        <authorList>
            <person name="Wilson M.C."/>
            <person name="Mori T."/>
            <person name="Ruckert C."/>
            <person name="Uria A.R."/>
            <person name="Helf M.J."/>
            <person name="Takada K."/>
            <person name="Gernert C."/>
            <person name="Steffens U.A."/>
            <person name="Heycke N."/>
            <person name="Schmitt S."/>
            <person name="Rinke C."/>
            <person name="Helfrich E.J."/>
            <person name="Brachmann A.O."/>
            <person name="Gurgui C."/>
            <person name="Wakimoto T."/>
            <person name="Kracht M."/>
            <person name="Crusemann M."/>
            <person name="Hentschel U."/>
            <person name="Abe I."/>
            <person name="Matsunaga S."/>
            <person name="Kalinowski J."/>
            <person name="Takeyama H."/>
            <person name="Piel J."/>
        </authorList>
    </citation>
    <scope>NUCLEOTIDE SEQUENCE [LARGE SCALE GENOMIC DNA]</scope>
    <source>
        <strain evidence="2">TSY2</strain>
    </source>
</reference>
<evidence type="ECO:0000313" key="2">
    <source>
        <dbReference type="Proteomes" id="UP000019140"/>
    </source>
</evidence>
<dbReference type="AlphaFoldDB" id="W4LHY2"/>
<protein>
    <submittedName>
        <fullName evidence="1">Uncharacterized protein</fullName>
    </submittedName>
</protein>
<evidence type="ECO:0000313" key="1">
    <source>
        <dbReference type="EMBL" id="ETW97592.1"/>
    </source>
</evidence>
<name>W4LHY2_9BACT</name>
<keyword evidence="2" id="KW-1185">Reference proteome</keyword>
<accession>W4LHY2</accession>